<keyword evidence="2" id="KW-0812">Transmembrane</keyword>
<sequence>MEDFPKWFLRIMVVVGTIGFVTVYSMRHDFSKGWMPSFNAGDYSPPGAAPQPPVAQAPASEPAAGETARPAAAPVAPAAVPAARSYVPCQPIGRTAKGELVYSMDCRNPPQ</sequence>
<feature type="compositionally biased region" description="Low complexity" evidence="1">
    <location>
        <begin position="56"/>
        <end position="70"/>
    </location>
</feature>
<dbReference type="OrthoDB" id="8139352at2"/>
<evidence type="ECO:0000313" key="3">
    <source>
        <dbReference type="EMBL" id="ADU44190.1"/>
    </source>
</evidence>
<dbReference type="KEGG" id="rpx:Rpdx1_2603"/>
<reference evidence="3" key="1">
    <citation type="submission" date="2010-12" db="EMBL/GenBank/DDBJ databases">
        <title>Complete sequence of Rhodopseudomonas palustris DX-1.</title>
        <authorList>
            <consortium name="US DOE Joint Genome Institute"/>
            <person name="Lucas S."/>
            <person name="Copeland A."/>
            <person name="Lapidus A."/>
            <person name="Cheng J.-F."/>
            <person name="Goodwin L."/>
            <person name="Pitluck S."/>
            <person name="Misra M."/>
            <person name="Chertkov O."/>
            <person name="Detter J.C."/>
            <person name="Han C."/>
            <person name="Tapia R."/>
            <person name="Land M."/>
            <person name="Hauser L."/>
            <person name="Kyrpides N."/>
            <person name="Ivanova N."/>
            <person name="Ovchinnikova G."/>
            <person name="Logan B."/>
            <person name="Oda Y."/>
            <person name="Harwood C."/>
            <person name="Woyke T."/>
        </authorList>
    </citation>
    <scope>NUCLEOTIDE SEQUENCE [LARGE SCALE GENOMIC DNA]</scope>
    <source>
        <strain evidence="3">DX-1</strain>
    </source>
</reference>
<accession>E6VGQ0</accession>
<dbReference type="Proteomes" id="UP000001402">
    <property type="component" value="Chromosome"/>
</dbReference>
<organism evidence="3 4">
    <name type="scientific">Rhodopseudomonas palustris (strain DX-1)</name>
    <dbReference type="NCBI Taxonomy" id="652103"/>
    <lineage>
        <taxon>Bacteria</taxon>
        <taxon>Pseudomonadati</taxon>
        <taxon>Pseudomonadota</taxon>
        <taxon>Alphaproteobacteria</taxon>
        <taxon>Hyphomicrobiales</taxon>
        <taxon>Nitrobacteraceae</taxon>
        <taxon>Rhodopseudomonas</taxon>
    </lineage>
</organism>
<gene>
    <name evidence="3" type="ordered locus">Rpdx1_2603</name>
</gene>
<keyword evidence="2" id="KW-1133">Transmembrane helix</keyword>
<evidence type="ECO:0000313" key="4">
    <source>
        <dbReference type="Proteomes" id="UP000001402"/>
    </source>
</evidence>
<evidence type="ECO:0000256" key="1">
    <source>
        <dbReference type="SAM" id="MobiDB-lite"/>
    </source>
</evidence>
<dbReference type="HOGENOM" id="CLU_2094976_0_0_5"/>
<dbReference type="BioCyc" id="RPAL652103:RPDX1_RS12805-MONOMER"/>
<dbReference type="EMBL" id="CP002418">
    <property type="protein sequence ID" value="ADU44190.1"/>
    <property type="molecule type" value="Genomic_DNA"/>
</dbReference>
<proteinExistence type="predicted"/>
<protein>
    <submittedName>
        <fullName evidence="3">Uncharacterized protein</fullName>
    </submittedName>
</protein>
<keyword evidence="2" id="KW-0472">Membrane</keyword>
<feature type="transmembrane region" description="Helical" evidence="2">
    <location>
        <begin position="7"/>
        <end position="26"/>
    </location>
</feature>
<name>E6VGQ0_RHOPX</name>
<evidence type="ECO:0000256" key="2">
    <source>
        <dbReference type="SAM" id="Phobius"/>
    </source>
</evidence>
<feature type="region of interest" description="Disordered" evidence="1">
    <location>
        <begin position="41"/>
        <end position="70"/>
    </location>
</feature>
<dbReference type="AlphaFoldDB" id="E6VGQ0"/>